<keyword evidence="8" id="KW-1185">Reference proteome</keyword>
<evidence type="ECO:0000256" key="1">
    <source>
        <dbReference type="ARBA" id="ARBA00001947"/>
    </source>
</evidence>
<comment type="caution">
    <text evidence="7">The sequence shown here is derived from an EMBL/GenBank/DDBJ whole genome shotgun (WGS) entry which is preliminary data.</text>
</comment>
<dbReference type="InterPro" id="IPR003785">
    <property type="entry name" value="Creatininase/forma_Hydrolase"/>
</dbReference>
<evidence type="ECO:0000256" key="3">
    <source>
        <dbReference type="ARBA" id="ARBA00022801"/>
    </source>
</evidence>
<keyword evidence="4" id="KW-0862">Zinc</keyword>
<dbReference type="GO" id="GO:0006601">
    <property type="term" value="P:creatine biosynthetic process"/>
    <property type="evidence" value="ECO:0007669"/>
    <property type="project" value="InterPro"/>
</dbReference>
<dbReference type="AlphaFoldDB" id="A0A2N7WCE7"/>
<reference evidence="7 8" key="1">
    <citation type="submission" date="2018-01" db="EMBL/GenBank/DDBJ databases">
        <title>Whole genome analyses suggest that Burkholderia sensu lato contains two further novel genera in the rhizoxinica-symbiotica group Mycetohabitans gen. nov., and Trinickia gen. nov.: implications for the evolution of diazotrophy and nodulation in the Burkholderiaceae.</title>
        <authorList>
            <person name="Estrada-de los Santos P."/>
            <person name="Palmer M."/>
            <person name="Chavez-Ramirez B."/>
            <person name="Beukes C."/>
            <person name="Steenkamp E.T."/>
            <person name="Hirsch A.M."/>
            <person name="Manyaka P."/>
            <person name="Maluk M."/>
            <person name="Lafos M."/>
            <person name="Crook M."/>
            <person name="Gross E."/>
            <person name="Simon M.F."/>
            <person name="Bueno dos Reis Junior F."/>
            <person name="Poole P.S."/>
            <person name="Venter S.N."/>
            <person name="James E.K."/>
        </authorList>
    </citation>
    <scope>NUCLEOTIDE SEQUENCE [LARGE SCALE GENOMIC DNA]</scope>
    <source>
        <strain evidence="7 8">GP25-8</strain>
    </source>
</reference>
<dbReference type="GO" id="GO:0016811">
    <property type="term" value="F:hydrolase activity, acting on carbon-nitrogen (but not peptide) bonds, in linear amides"/>
    <property type="evidence" value="ECO:0007669"/>
    <property type="project" value="TreeGrafter"/>
</dbReference>
<dbReference type="InterPro" id="IPR031034">
    <property type="entry name" value="Creatininase"/>
</dbReference>
<protein>
    <submittedName>
        <fullName evidence="7">Creatininase</fullName>
    </submittedName>
</protein>
<gene>
    <name evidence="7" type="ORF">C0Z19_04705</name>
</gene>
<evidence type="ECO:0000256" key="2">
    <source>
        <dbReference type="ARBA" id="ARBA00022723"/>
    </source>
</evidence>
<dbReference type="PANTHER" id="PTHR35005">
    <property type="entry name" value="3-DEHYDRO-SCYLLO-INOSOSE HYDROLASE"/>
    <property type="match status" value="1"/>
</dbReference>
<evidence type="ECO:0000256" key="4">
    <source>
        <dbReference type="ARBA" id="ARBA00022833"/>
    </source>
</evidence>
<dbReference type="Pfam" id="PF02633">
    <property type="entry name" value="Creatininase"/>
    <property type="match status" value="1"/>
</dbReference>
<sequence length="277" mass="30281">MNSVRMDNISWVEYKQRVDAGSVVFLPCGATEQHGPHLPLGTDALLASAISEDVARLVGGLVAPAISYGYKSQPRSGGGQHFCGTTSVDGATLSAMVRDAVREFHRHGVKRLVVVVGHFENQWFVTEGIDLAMRDIGERNTIEVMRVEHWEFCRRETLDVIFPDGFPGIALEHAAVIETSMMLHYYPQWVSLDRIPSHGPADFPPYDMFPARKEWVPASGVLSSAKESSSEKGRLLVRDIVDSMATAVCDEFDLAARPSPHDDESGALPFNGAASSA</sequence>
<keyword evidence="3" id="KW-0378">Hydrolase</keyword>
<dbReference type="GO" id="GO:0046872">
    <property type="term" value="F:metal ion binding"/>
    <property type="evidence" value="ECO:0007669"/>
    <property type="project" value="UniProtKB-KW"/>
</dbReference>
<evidence type="ECO:0000256" key="6">
    <source>
        <dbReference type="SAM" id="MobiDB-lite"/>
    </source>
</evidence>
<organism evidence="7 8">
    <name type="scientific">Trinickia soli</name>
    <dbReference type="NCBI Taxonomy" id="380675"/>
    <lineage>
        <taxon>Bacteria</taxon>
        <taxon>Pseudomonadati</taxon>
        <taxon>Pseudomonadota</taxon>
        <taxon>Betaproteobacteria</taxon>
        <taxon>Burkholderiales</taxon>
        <taxon>Burkholderiaceae</taxon>
        <taxon>Trinickia</taxon>
    </lineage>
</organism>
<comment type="cofactor">
    <cofactor evidence="1">
        <name>Zn(2+)</name>
        <dbReference type="ChEBI" id="CHEBI:29105"/>
    </cofactor>
</comment>
<dbReference type="GO" id="GO:0009231">
    <property type="term" value="P:riboflavin biosynthetic process"/>
    <property type="evidence" value="ECO:0007669"/>
    <property type="project" value="TreeGrafter"/>
</dbReference>
<evidence type="ECO:0000313" key="8">
    <source>
        <dbReference type="Proteomes" id="UP000235347"/>
    </source>
</evidence>
<dbReference type="SUPFAM" id="SSF102215">
    <property type="entry name" value="Creatininase"/>
    <property type="match status" value="1"/>
</dbReference>
<evidence type="ECO:0000313" key="7">
    <source>
        <dbReference type="EMBL" id="PMS27064.1"/>
    </source>
</evidence>
<accession>A0A2N7WCE7</accession>
<dbReference type="GO" id="GO:0006602">
    <property type="term" value="P:creatinine catabolic process"/>
    <property type="evidence" value="ECO:0007669"/>
    <property type="project" value="InterPro"/>
</dbReference>
<dbReference type="GO" id="GO:0047789">
    <property type="term" value="F:creatininase activity"/>
    <property type="evidence" value="ECO:0007669"/>
    <property type="project" value="InterPro"/>
</dbReference>
<feature type="region of interest" description="Disordered" evidence="6">
    <location>
        <begin position="255"/>
        <end position="277"/>
    </location>
</feature>
<dbReference type="NCBIfam" id="TIGR04448">
    <property type="entry name" value="creatininase"/>
    <property type="match status" value="1"/>
</dbReference>
<dbReference type="RefSeq" id="WP_102608638.1">
    <property type="nucleotide sequence ID" value="NZ_CADIKD010000016.1"/>
</dbReference>
<dbReference type="Gene3D" id="3.40.50.10310">
    <property type="entry name" value="Creatininase"/>
    <property type="match status" value="1"/>
</dbReference>
<proteinExistence type="inferred from homology"/>
<dbReference type="Proteomes" id="UP000235347">
    <property type="component" value="Unassembled WGS sequence"/>
</dbReference>
<dbReference type="PANTHER" id="PTHR35005:SF1">
    <property type="entry name" value="2-AMINO-5-FORMYLAMINO-6-RIBOSYLAMINOPYRIMIDIN-4(3H)-ONE 5'-MONOPHOSPHATE DEFORMYLASE"/>
    <property type="match status" value="1"/>
</dbReference>
<dbReference type="EMBL" id="PNYB01000003">
    <property type="protein sequence ID" value="PMS27064.1"/>
    <property type="molecule type" value="Genomic_DNA"/>
</dbReference>
<name>A0A2N7WCE7_9BURK</name>
<keyword evidence="2" id="KW-0479">Metal-binding</keyword>
<comment type="similarity">
    <text evidence="5">Belongs to the creatininase superfamily.</text>
</comment>
<dbReference type="InterPro" id="IPR024087">
    <property type="entry name" value="Creatininase-like_sf"/>
</dbReference>
<evidence type="ECO:0000256" key="5">
    <source>
        <dbReference type="ARBA" id="ARBA00024029"/>
    </source>
</evidence>